<keyword evidence="5" id="KW-0756">Sterol biosynthesis</keyword>
<evidence type="ECO:0000256" key="4">
    <source>
        <dbReference type="ARBA" id="ARBA00022955"/>
    </source>
</evidence>
<evidence type="ECO:0000256" key="3">
    <source>
        <dbReference type="ARBA" id="ARBA00022691"/>
    </source>
</evidence>
<dbReference type="Pfam" id="PF08241">
    <property type="entry name" value="Methyltransf_11"/>
    <property type="match status" value="1"/>
</dbReference>
<keyword evidence="2 9" id="KW-0808">Transferase</keyword>
<evidence type="ECO:0000256" key="5">
    <source>
        <dbReference type="ARBA" id="ARBA00023011"/>
    </source>
</evidence>
<evidence type="ECO:0000259" key="10">
    <source>
        <dbReference type="PROSITE" id="PS51685"/>
    </source>
</evidence>
<keyword evidence="4" id="KW-0444">Lipid biosynthesis</keyword>
<dbReference type="InterPro" id="IPR050447">
    <property type="entry name" value="Erg6_SMT_methyltransf"/>
</dbReference>
<comment type="caution">
    <text evidence="11">The sequence shown here is derived from an EMBL/GenBank/DDBJ whole genome shotgun (WGS) entry which is preliminary data.</text>
</comment>
<dbReference type="PANTHER" id="PTHR44068:SF1">
    <property type="entry name" value="HYPOTHETICAL LOC100005854"/>
    <property type="match status" value="1"/>
</dbReference>
<keyword evidence="4" id="KW-0752">Steroid biosynthesis</keyword>
<evidence type="ECO:0000256" key="7">
    <source>
        <dbReference type="ARBA" id="ARBA00023221"/>
    </source>
</evidence>
<evidence type="ECO:0000256" key="2">
    <source>
        <dbReference type="ARBA" id="ARBA00022679"/>
    </source>
</evidence>
<evidence type="ECO:0000313" key="11">
    <source>
        <dbReference type="EMBL" id="KAI0529328.1"/>
    </source>
</evidence>
<dbReference type="InterPro" id="IPR030384">
    <property type="entry name" value="MeTrfase_SMT"/>
</dbReference>
<dbReference type="OrthoDB" id="4310724at2759"/>
<keyword evidence="7" id="KW-0753">Steroid metabolism</keyword>
<feature type="domain" description="SAM-dependent methyltransferase Erg6/SMT-type" evidence="10">
    <location>
        <begin position="1"/>
        <end position="72"/>
    </location>
</feature>
<dbReference type="InterPro" id="IPR029063">
    <property type="entry name" value="SAM-dependent_MTases_sf"/>
</dbReference>
<keyword evidence="3 9" id="KW-0949">S-adenosyl-L-methionine</keyword>
<dbReference type="GO" id="GO:0005783">
    <property type="term" value="C:endoplasmic reticulum"/>
    <property type="evidence" value="ECO:0007669"/>
    <property type="project" value="TreeGrafter"/>
</dbReference>
<dbReference type="Proteomes" id="UP000829196">
    <property type="component" value="Unassembled WGS sequence"/>
</dbReference>
<proteinExistence type="inferred from homology"/>
<keyword evidence="1 9" id="KW-0489">Methyltransferase</keyword>
<evidence type="ECO:0000256" key="6">
    <source>
        <dbReference type="ARBA" id="ARBA00023166"/>
    </source>
</evidence>
<keyword evidence="6" id="KW-1207">Sterol metabolism</keyword>
<evidence type="ECO:0000256" key="1">
    <source>
        <dbReference type="ARBA" id="ARBA00022603"/>
    </source>
</evidence>
<dbReference type="PANTHER" id="PTHR44068">
    <property type="entry name" value="ZGC:194242"/>
    <property type="match status" value="1"/>
</dbReference>
<protein>
    <recommendedName>
        <fullName evidence="10">SAM-dependent methyltransferase Erg6/SMT-type domain-containing protein</fullName>
    </recommendedName>
</protein>
<reference evidence="11" key="1">
    <citation type="journal article" date="2022" name="Front. Genet.">
        <title>Chromosome-Scale Assembly of the Dendrobium nobile Genome Provides Insights Into the Molecular Mechanism of the Biosynthesis of the Medicinal Active Ingredient of Dendrobium.</title>
        <authorList>
            <person name="Xu Q."/>
            <person name="Niu S.-C."/>
            <person name="Li K.-L."/>
            <person name="Zheng P.-J."/>
            <person name="Zhang X.-J."/>
            <person name="Jia Y."/>
            <person name="Liu Y."/>
            <person name="Niu Y.-X."/>
            <person name="Yu L.-H."/>
            <person name="Chen D.-F."/>
            <person name="Zhang G.-Q."/>
        </authorList>
    </citation>
    <scope>NUCLEOTIDE SEQUENCE</scope>
    <source>
        <tissue evidence="11">Leaf</tissue>
    </source>
</reference>
<gene>
    <name evidence="11" type="ORF">KFK09_001875</name>
</gene>
<organism evidence="11 12">
    <name type="scientific">Dendrobium nobile</name>
    <name type="common">Orchid</name>
    <dbReference type="NCBI Taxonomy" id="94219"/>
    <lineage>
        <taxon>Eukaryota</taxon>
        <taxon>Viridiplantae</taxon>
        <taxon>Streptophyta</taxon>
        <taxon>Embryophyta</taxon>
        <taxon>Tracheophyta</taxon>
        <taxon>Spermatophyta</taxon>
        <taxon>Magnoliopsida</taxon>
        <taxon>Liliopsida</taxon>
        <taxon>Asparagales</taxon>
        <taxon>Orchidaceae</taxon>
        <taxon>Epidendroideae</taxon>
        <taxon>Malaxideae</taxon>
        <taxon>Dendrobiinae</taxon>
        <taxon>Dendrobium</taxon>
    </lineage>
</organism>
<comment type="similarity">
    <text evidence="8 9">Belongs to the class I-like SAM-binding methyltransferase superfamily. Erg6/SMT family.</text>
</comment>
<dbReference type="EMBL" id="JAGYWB010000002">
    <property type="protein sequence ID" value="KAI0529328.1"/>
    <property type="molecule type" value="Genomic_DNA"/>
</dbReference>
<name>A0A8T3C8Q0_DENNO</name>
<sequence>MKMPFPDNTFDAIYAIEATCHAPDSLGCFKEIKAGQCFAAYEWCMTDNYDPNNEIHKKIKAEIEIGDGLPDIKYRWNIEMPTIVAKSISILLDA</sequence>
<dbReference type="PROSITE" id="PS51685">
    <property type="entry name" value="SAM_MT_ERG6_SMT"/>
    <property type="match status" value="1"/>
</dbReference>
<accession>A0A8T3C8Q0</accession>
<dbReference type="GO" id="GO:0032259">
    <property type="term" value="P:methylation"/>
    <property type="evidence" value="ECO:0007669"/>
    <property type="project" value="UniProtKB-KW"/>
</dbReference>
<keyword evidence="12" id="KW-1185">Reference proteome</keyword>
<dbReference type="InterPro" id="IPR013216">
    <property type="entry name" value="Methyltransf_11"/>
</dbReference>
<dbReference type="GO" id="GO:0016126">
    <property type="term" value="P:sterol biosynthetic process"/>
    <property type="evidence" value="ECO:0007669"/>
    <property type="project" value="UniProtKB-KW"/>
</dbReference>
<dbReference type="Gene3D" id="3.40.50.150">
    <property type="entry name" value="Vaccinia Virus protein VP39"/>
    <property type="match status" value="1"/>
</dbReference>
<evidence type="ECO:0000256" key="9">
    <source>
        <dbReference type="PROSITE-ProRule" id="PRU01022"/>
    </source>
</evidence>
<dbReference type="SUPFAM" id="SSF53335">
    <property type="entry name" value="S-adenosyl-L-methionine-dependent methyltransferases"/>
    <property type="match status" value="1"/>
</dbReference>
<dbReference type="AlphaFoldDB" id="A0A8T3C8Q0"/>
<dbReference type="GO" id="GO:0003838">
    <property type="term" value="F:sterol 24-C-methyltransferase activity"/>
    <property type="evidence" value="ECO:0007669"/>
    <property type="project" value="TreeGrafter"/>
</dbReference>
<evidence type="ECO:0000313" key="12">
    <source>
        <dbReference type="Proteomes" id="UP000829196"/>
    </source>
</evidence>
<keyword evidence="4" id="KW-0443">Lipid metabolism</keyword>
<evidence type="ECO:0000256" key="8">
    <source>
        <dbReference type="ARBA" id="ARBA00038188"/>
    </source>
</evidence>